<dbReference type="Pfam" id="PF04972">
    <property type="entry name" value="BON"/>
    <property type="match status" value="2"/>
</dbReference>
<dbReference type="PANTHER" id="PTHR34606">
    <property type="entry name" value="BON DOMAIN-CONTAINING PROTEIN"/>
    <property type="match status" value="1"/>
</dbReference>
<dbReference type="SMART" id="SM00749">
    <property type="entry name" value="BON"/>
    <property type="match status" value="2"/>
</dbReference>
<evidence type="ECO:0000259" key="3">
    <source>
        <dbReference type="PROSITE" id="PS50914"/>
    </source>
</evidence>
<dbReference type="InterPro" id="IPR007055">
    <property type="entry name" value="BON_dom"/>
</dbReference>
<dbReference type="PROSITE" id="PS51257">
    <property type="entry name" value="PROKAR_LIPOPROTEIN"/>
    <property type="match status" value="1"/>
</dbReference>
<dbReference type="OrthoDB" id="9783990at2"/>
<evidence type="ECO:0000256" key="2">
    <source>
        <dbReference type="SAM" id="SignalP"/>
    </source>
</evidence>
<gene>
    <name evidence="4" type="ORF">CWI78_05155</name>
</gene>
<evidence type="ECO:0000256" key="1">
    <source>
        <dbReference type="ARBA" id="ARBA00022729"/>
    </source>
</evidence>
<dbReference type="RefSeq" id="WP_126780905.1">
    <property type="nucleotide sequence ID" value="NZ_PIQC01000003.1"/>
</dbReference>
<feature type="domain" description="BON" evidence="3">
    <location>
        <begin position="47"/>
        <end position="115"/>
    </location>
</feature>
<dbReference type="AlphaFoldDB" id="A0A432Z285"/>
<feature type="signal peptide" evidence="2">
    <location>
        <begin position="1"/>
        <end position="22"/>
    </location>
</feature>
<organism evidence="4 5">
    <name type="scientific">Idiomarina ramblicola</name>
    <dbReference type="NCBI Taxonomy" id="263724"/>
    <lineage>
        <taxon>Bacteria</taxon>
        <taxon>Pseudomonadati</taxon>
        <taxon>Pseudomonadota</taxon>
        <taxon>Gammaproteobacteria</taxon>
        <taxon>Alteromonadales</taxon>
        <taxon>Idiomarinaceae</taxon>
        <taxon>Idiomarina</taxon>
    </lineage>
</organism>
<reference evidence="5" key="1">
    <citation type="journal article" date="2018" name="Front. Microbiol.">
        <title>Genome-Based Analysis Reveals the Taxonomy and Diversity of the Family Idiomarinaceae.</title>
        <authorList>
            <person name="Liu Y."/>
            <person name="Lai Q."/>
            <person name="Shao Z."/>
        </authorList>
    </citation>
    <scope>NUCLEOTIDE SEQUENCE [LARGE SCALE GENOMIC DNA]</scope>
    <source>
        <strain evidence="5">R22</strain>
    </source>
</reference>
<feature type="chain" id="PRO_5019519627" evidence="2">
    <location>
        <begin position="23"/>
        <end position="191"/>
    </location>
</feature>
<evidence type="ECO:0000313" key="5">
    <source>
        <dbReference type="Proteomes" id="UP000288058"/>
    </source>
</evidence>
<evidence type="ECO:0000313" key="4">
    <source>
        <dbReference type="EMBL" id="RUO71985.1"/>
    </source>
</evidence>
<dbReference type="Gene3D" id="3.40.1520.20">
    <property type="match status" value="1"/>
</dbReference>
<keyword evidence="5" id="KW-1185">Reference proteome</keyword>
<dbReference type="PROSITE" id="PS50914">
    <property type="entry name" value="BON"/>
    <property type="match status" value="2"/>
</dbReference>
<dbReference type="InterPro" id="IPR014004">
    <property type="entry name" value="Transpt-assoc_nodulatn_dom_bac"/>
</dbReference>
<dbReference type="Proteomes" id="UP000288058">
    <property type="component" value="Unassembled WGS sequence"/>
</dbReference>
<accession>A0A432Z285</accession>
<dbReference type="EMBL" id="PIQC01000003">
    <property type="protein sequence ID" value="RUO71985.1"/>
    <property type="molecule type" value="Genomic_DNA"/>
</dbReference>
<dbReference type="NCBIfam" id="NF008247">
    <property type="entry name" value="PRK11023.1"/>
    <property type="match status" value="1"/>
</dbReference>
<comment type="caution">
    <text evidence="4">The sequence shown here is derived from an EMBL/GenBank/DDBJ whole genome shotgun (WGS) entry which is preliminary data.</text>
</comment>
<keyword evidence="1 2" id="KW-0732">Signal</keyword>
<feature type="domain" description="BON" evidence="3">
    <location>
        <begin position="124"/>
        <end position="191"/>
    </location>
</feature>
<dbReference type="PANTHER" id="PTHR34606:SF4">
    <property type="entry name" value="OUTER MEMBRANE LIPOPROTEIN DOLP"/>
    <property type="match status" value="1"/>
</dbReference>
<name>A0A432Z285_9GAMM</name>
<dbReference type="InterPro" id="IPR051686">
    <property type="entry name" value="Lipoprotein_DolP"/>
</dbReference>
<protein>
    <submittedName>
        <fullName evidence="4">Osmotically-inducible protein OsmY</fullName>
    </submittedName>
</protein>
<proteinExistence type="predicted"/>
<sequence length="191" mass="20275">MTLSKSVLPVIFISLLSLQGCAAVAVGAAAVGISSATDPRTIGTQVDDQTIEMKANAKLGSDEQLEDSRVAAISYDTNVLLVGQVPSEALKRRAEDVIRDTNGINKIFNQLRIGSKASASVRAGDSWITSKVKLKFANNKSIDATNIKVVTENAEVFLLGHVSQAEADAAVEVARNVEGVERVIKALTIKR</sequence>